<dbReference type="SUPFAM" id="SSF54523">
    <property type="entry name" value="Pili subunits"/>
    <property type="match status" value="1"/>
</dbReference>
<gene>
    <name evidence="2" type="ORF">BJI46_04500</name>
</gene>
<reference evidence="2 3" key="1">
    <citation type="submission" date="2016-09" db="EMBL/GenBank/DDBJ databases">
        <authorList>
            <person name="Capua I."/>
            <person name="De Benedictis P."/>
            <person name="Joannis T."/>
            <person name="Lombin L.H."/>
            <person name="Cattoli G."/>
        </authorList>
    </citation>
    <scope>NUCLEOTIDE SEQUENCE [LARGE SCALE GENOMIC DNA]</scope>
    <source>
        <strain evidence="2 3">ANC 4671</strain>
    </source>
</reference>
<dbReference type="AlphaFoldDB" id="A0A1E7R2Y7"/>
<feature type="transmembrane region" description="Helical" evidence="1">
    <location>
        <begin position="12"/>
        <end position="33"/>
    </location>
</feature>
<protein>
    <submittedName>
        <fullName evidence="2">Uncharacterized protein</fullName>
    </submittedName>
</protein>
<dbReference type="STRING" id="1262585.BJI46_04500"/>
<dbReference type="RefSeq" id="WP_070070519.1">
    <property type="nucleotide sequence ID" value="NZ_MKKK01000045.1"/>
</dbReference>
<sequence>MVSQYSSQNGYSLIEIMVVIVIVAILAVLGTSLSRGWIDQAELNKANAALQSAVNLARAAALRNGGGVTGNTAAACIKFYQKELTVRVAKESEKAVCDDDLSSDEEEVIHQFDIAEKITIEPSIILFNSKAQVVDSDKNIVNLSSMPTIKYSGSVAGEDYAF</sequence>
<dbReference type="EMBL" id="MKKK01000045">
    <property type="protein sequence ID" value="OEY93709.1"/>
    <property type="molecule type" value="Genomic_DNA"/>
</dbReference>
<name>A0A1E7R2Y7_9GAMM</name>
<dbReference type="Gene3D" id="3.30.700.10">
    <property type="entry name" value="Glycoprotein, Type 4 Pilin"/>
    <property type="match status" value="1"/>
</dbReference>
<keyword evidence="3" id="KW-1185">Reference proteome</keyword>
<keyword evidence="1" id="KW-1133">Transmembrane helix</keyword>
<dbReference type="Proteomes" id="UP000185895">
    <property type="component" value="Unassembled WGS sequence"/>
</dbReference>
<organism evidence="2 3">
    <name type="scientific">Acinetobacter qingfengensis</name>
    <dbReference type="NCBI Taxonomy" id="1262585"/>
    <lineage>
        <taxon>Bacteria</taxon>
        <taxon>Pseudomonadati</taxon>
        <taxon>Pseudomonadota</taxon>
        <taxon>Gammaproteobacteria</taxon>
        <taxon>Moraxellales</taxon>
        <taxon>Moraxellaceae</taxon>
        <taxon>Acinetobacter</taxon>
    </lineage>
</organism>
<dbReference type="InterPro" id="IPR045584">
    <property type="entry name" value="Pilin-like"/>
</dbReference>
<keyword evidence="1" id="KW-0812">Transmembrane</keyword>
<dbReference type="InterPro" id="IPR012902">
    <property type="entry name" value="N_methyl_site"/>
</dbReference>
<evidence type="ECO:0000313" key="3">
    <source>
        <dbReference type="Proteomes" id="UP000185895"/>
    </source>
</evidence>
<proteinExistence type="predicted"/>
<dbReference type="Pfam" id="PF07963">
    <property type="entry name" value="N_methyl"/>
    <property type="match status" value="1"/>
</dbReference>
<accession>A0A1E7R2Y7</accession>
<dbReference type="OrthoDB" id="10017839at2"/>
<evidence type="ECO:0000256" key="1">
    <source>
        <dbReference type="SAM" id="Phobius"/>
    </source>
</evidence>
<comment type="caution">
    <text evidence="2">The sequence shown here is derived from an EMBL/GenBank/DDBJ whole genome shotgun (WGS) entry which is preliminary data.</text>
</comment>
<dbReference type="NCBIfam" id="TIGR02532">
    <property type="entry name" value="IV_pilin_GFxxxE"/>
    <property type="match status" value="1"/>
</dbReference>
<keyword evidence="1" id="KW-0472">Membrane</keyword>
<evidence type="ECO:0000313" key="2">
    <source>
        <dbReference type="EMBL" id="OEY93709.1"/>
    </source>
</evidence>